<organism evidence="10 11">
    <name type="scientific">Rhizobium gallicum bv. gallicum R602sp</name>
    <dbReference type="NCBI Taxonomy" id="1041138"/>
    <lineage>
        <taxon>Bacteria</taxon>
        <taxon>Pseudomonadati</taxon>
        <taxon>Pseudomonadota</taxon>
        <taxon>Alphaproteobacteria</taxon>
        <taxon>Hyphomicrobiales</taxon>
        <taxon>Rhizobiaceae</taxon>
        <taxon>Rhizobium/Agrobacterium group</taxon>
        <taxon>Rhizobium</taxon>
    </lineage>
</organism>
<keyword evidence="4" id="KW-0997">Cell inner membrane</keyword>
<dbReference type="Pfam" id="PF00528">
    <property type="entry name" value="BPD_transp_1"/>
    <property type="match status" value="1"/>
</dbReference>
<evidence type="ECO:0000256" key="3">
    <source>
        <dbReference type="ARBA" id="ARBA00022475"/>
    </source>
</evidence>
<dbReference type="PANTHER" id="PTHR43357:SF4">
    <property type="entry name" value="INNER MEMBRANE ABC TRANSPORTER PERMEASE PROTEIN YDCV"/>
    <property type="match status" value="1"/>
</dbReference>
<keyword evidence="11" id="KW-1185">Reference proteome</keyword>
<keyword evidence="6 8" id="KW-1133">Transmembrane helix</keyword>
<evidence type="ECO:0000256" key="4">
    <source>
        <dbReference type="ARBA" id="ARBA00022519"/>
    </source>
</evidence>
<dbReference type="SUPFAM" id="SSF161098">
    <property type="entry name" value="MetI-like"/>
    <property type="match status" value="1"/>
</dbReference>
<dbReference type="InterPro" id="IPR035906">
    <property type="entry name" value="MetI-like_sf"/>
</dbReference>
<evidence type="ECO:0000313" key="10">
    <source>
        <dbReference type="EMBL" id="AJD42401.1"/>
    </source>
</evidence>
<evidence type="ECO:0000256" key="1">
    <source>
        <dbReference type="ARBA" id="ARBA00004429"/>
    </source>
</evidence>
<dbReference type="CDD" id="cd06261">
    <property type="entry name" value="TM_PBP2"/>
    <property type="match status" value="1"/>
</dbReference>
<feature type="transmembrane region" description="Helical" evidence="8">
    <location>
        <begin position="97"/>
        <end position="124"/>
    </location>
</feature>
<dbReference type="RefSeq" id="WP_039845801.1">
    <property type="nucleotide sequence ID" value="NZ_CP006877.1"/>
</dbReference>
<comment type="similarity">
    <text evidence="8">Belongs to the binding-protein-dependent transport system permease family.</text>
</comment>
<dbReference type="KEGG" id="rga:RGR602_CH03084"/>
<dbReference type="HOGENOM" id="CLU_016047_3_1_5"/>
<feature type="transmembrane region" description="Helical" evidence="8">
    <location>
        <begin position="61"/>
        <end position="85"/>
    </location>
</feature>
<reference evidence="10 11" key="1">
    <citation type="submission" date="2013-11" db="EMBL/GenBank/DDBJ databases">
        <title>Complete genome sequence of Rhizobium gallicum bv. gallicum R602.</title>
        <authorList>
            <person name="Bustos P."/>
            <person name="Santamaria R.I."/>
            <person name="Lozano L."/>
            <person name="Acosta J.L."/>
            <person name="Ormeno-Orrillo E."/>
            <person name="Rogel M.A."/>
            <person name="Romero D."/>
            <person name="Cevallos M.A."/>
            <person name="Martinez-Romero E."/>
            <person name="Gonzalez V."/>
        </authorList>
    </citation>
    <scope>NUCLEOTIDE SEQUENCE [LARGE SCALE GENOMIC DNA]</scope>
    <source>
        <strain evidence="10 11">R602</strain>
    </source>
</reference>
<sequence length="267" mass="28858">MSRLLTILFRASLIAILAFITLPLLVVVAASFSPTSAVTFWPGDWTFQWYPALLESRWLDPFLLSAELAIIVSLASGLLGVLAAYSVAYQKCPGHAAIMSFLLSPMAVPQIVKGVAIVLFLSSAGLYKLLGTPGLVMAHIVLTMPYVMRMAATAMFNFDKRLDRAACILGAGPLQRIRYVLLPLIRSGLFSGMTFAFIISFNNIPLSVFLVRPGQTTLPIAVINHLEYSLDPVLAAVNVASLLFVLGTIILFEKIGGFSAHFHGGSK</sequence>
<dbReference type="PROSITE" id="PS50928">
    <property type="entry name" value="ABC_TM1"/>
    <property type="match status" value="1"/>
</dbReference>
<evidence type="ECO:0000313" key="11">
    <source>
        <dbReference type="Proteomes" id="UP000031368"/>
    </source>
</evidence>
<feature type="domain" description="ABC transmembrane type-1" evidence="9">
    <location>
        <begin position="62"/>
        <end position="252"/>
    </location>
</feature>
<dbReference type="EMBL" id="CP006877">
    <property type="protein sequence ID" value="AJD42401.1"/>
    <property type="molecule type" value="Genomic_DNA"/>
</dbReference>
<keyword evidence="2 8" id="KW-0813">Transport</keyword>
<evidence type="ECO:0000256" key="7">
    <source>
        <dbReference type="ARBA" id="ARBA00023136"/>
    </source>
</evidence>
<comment type="subcellular location">
    <subcellularLocation>
        <location evidence="1">Cell inner membrane</location>
        <topology evidence="1">Multi-pass membrane protein</topology>
    </subcellularLocation>
    <subcellularLocation>
        <location evidence="8">Cell membrane</location>
        <topology evidence="8">Multi-pass membrane protein</topology>
    </subcellularLocation>
</comment>
<evidence type="ECO:0000256" key="6">
    <source>
        <dbReference type="ARBA" id="ARBA00022989"/>
    </source>
</evidence>
<dbReference type="InterPro" id="IPR000515">
    <property type="entry name" value="MetI-like"/>
</dbReference>
<feature type="transmembrane region" description="Helical" evidence="8">
    <location>
        <begin position="233"/>
        <end position="252"/>
    </location>
</feature>
<feature type="transmembrane region" description="Helical" evidence="8">
    <location>
        <begin position="136"/>
        <end position="158"/>
    </location>
</feature>
<name>A0A0B4X5I1_9HYPH</name>
<keyword evidence="7 8" id="KW-0472">Membrane</keyword>
<evidence type="ECO:0000256" key="8">
    <source>
        <dbReference type="RuleBase" id="RU363032"/>
    </source>
</evidence>
<feature type="transmembrane region" description="Helical" evidence="8">
    <location>
        <begin position="179"/>
        <end position="201"/>
    </location>
</feature>
<dbReference type="Proteomes" id="UP000031368">
    <property type="component" value="Chromosome"/>
</dbReference>
<dbReference type="GO" id="GO:0055085">
    <property type="term" value="P:transmembrane transport"/>
    <property type="evidence" value="ECO:0007669"/>
    <property type="project" value="InterPro"/>
</dbReference>
<keyword evidence="3" id="KW-1003">Cell membrane</keyword>
<dbReference type="GO" id="GO:0005886">
    <property type="term" value="C:plasma membrane"/>
    <property type="evidence" value="ECO:0007669"/>
    <property type="project" value="UniProtKB-SubCell"/>
</dbReference>
<protein>
    <submittedName>
        <fullName evidence="10">Spermidine/putrescine ABC transporter permease protein</fullName>
    </submittedName>
</protein>
<keyword evidence="5 8" id="KW-0812">Transmembrane</keyword>
<evidence type="ECO:0000256" key="2">
    <source>
        <dbReference type="ARBA" id="ARBA00022448"/>
    </source>
</evidence>
<evidence type="ECO:0000259" key="9">
    <source>
        <dbReference type="PROSITE" id="PS50928"/>
    </source>
</evidence>
<gene>
    <name evidence="10" type="ORF">RGR602_CH03084</name>
</gene>
<evidence type="ECO:0000256" key="5">
    <source>
        <dbReference type="ARBA" id="ARBA00022692"/>
    </source>
</evidence>
<dbReference type="AlphaFoldDB" id="A0A0B4X5I1"/>
<accession>A0A0B4X5I1</accession>
<proteinExistence type="inferred from homology"/>
<dbReference type="Gene3D" id="1.10.3720.10">
    <property type="entry name" value="MetI-like"/>
    <property type="match status" value="1"/>
</dbReference>
<dbReference type="PANTHER" id="PTHR43357">
    <property type="entry name" value="INNER MEMBRANE ABC TRANSPORTER PERMEASE PROTEIN YDCV"/>
    <property type="match status" value="1"/>
</dbReference>